<sequence>MTSPFTIELMQIGEPGWLDLWKDWPQDKPIALQQHPHYLAALTSLGAHLDIAIVKKRDQAVAFAPLAHNKFYKLFRVTSCFRGPVFLGPLTQDDKIQVYKVLKNLGNKLKWHFMNIQPDEEASKENIFELKKAGLTQVMTGFSTAWLDIRPEDRLLREGLNGKWRNQLKNAEQADFEISHSFDKQKNYQWLLSAEAMHAKLKGYPNTPRALIEQYELIAKNFSQDQKPAVLNVNAFKRREKLAGGLFLLHGHSATYQIGWISEEGRKVNALNRILWEAILLLKLQGISFFDLGGLETSKYANLARFKLGTGAIPISYAGSFT</sequence>
<name>A0AA52EG59_9PROT</name>
<protein>
    <recommendedName>
        <fullName evidence="9">BioF2-like acetyltransferase domain-containing protein</fullName>
    </recommendedName>
</protein>
<evidence type="ECO:0000256" key="6">
    <source>
        <dbReference type="ARBA" id="ARBA00023316"/>
    </source>
</evidence>
<dbReference type="SUPFAM" id="SSF55729">
    <property type="entry name" value="Acyl-CoA N-acyltransferases (Nat)"/>
    <property type="match status" value="1"/>
</dbReference>
<dbReference type="RefSeq" id="WP_310799989.1">
    <property type="nucleotide sequence ID" value="NZ_CP123872.1"/>
</dbReference>
<reference evidence="7" key="1">
    <citation type="submission" date="2023-04" db="EMBL/GenBank/DDBJ databases">
        <title>Complete genome sequence of Temperatibacter marinus.</title>
        <authorList>
            <person name="Rong J.-C."/>
            <person name="Yi M.-L."/>
            <person name="Zhao Q."/>
        </authorList>
    </citation>
    <scope>NUCLEOTIDE SEQUENCE</scope>
    <source>
        <strain evidence="7">NBRC 110045</strain>
    </source>
</reference>
<dbReference type="GO" id="GO:0071555">
    <property type="term" value="P:cell wall organization"/>
    <property type="evidence" value="ECO:0007669"/>
    <property type="project" value="UniProtKB-KW"/>
</dbReference>
<dbReference type="PANTHER" id="PTHR36174:SF1">
    <property type="entry name" value="LIPID II:GLYCINE GLYCYLTRANSFERASE"/>
    <property type="match status" value="1"/>
</dbReference>
<dbReference type="InterPro" id="IPR003447">
    <property type="entry name" value="FEMABX"/>
</dbReference>
<dbReference type="GO" id="GO:0008360">
    <property type="term" value="P:regulation of cell shape"/>
    <property type="evidence" value="ECO:0007669"/>
    <property type="project" value="UniProtKB-KW"/>
</dbReference>
<keyword evidence="2" id="KW-0808">Transferase</keyword>
<dbReference type="InterPro" id="IPR016181">
    <property type="entry name" value="Acyl_CoA_acyltransferase"/>
</dbReference>
<evidence type="ECO:0000256" key="3">
    <source>
        <dbReference type="ARBA" id="ARBA00022960"/>
    </source>
</evidence>
<evidence type="ECO:0000256" key="2">
    <source>
        <dbReference type="ARBA" id="ARBA00022679"/>
    </source>
</evidence>
<proteinExistence type="inferred from homology"/>
<keyword evidence="4" id="KW-0573">Peptidoglycan synthesis</keyword>
<dbReference type="KEGG" id="tmk:QGN29_07035"/>
<evidence type="ECO:0000256" key="4">
    <source>
        <dbReference type="ARBA" id="ARBA00022984"/>
    </source>
</evidence>
<dbReference type="Proteomes" id="UP001268683">
    <property type="component" value="Chromosome"/>
</dbReference>
<keyword evidence="8" id="KW-1185">Reference proteome</keyword>
<dbReference type="PANTHER" id="PTHR36174">
    <property type="entry name" value="LIPID II:GLYCINE GLYCYLTRANSFERASE"/>
    <property type="match status" value="1"/>
</dbReference>
<evidence type="ECO:0008006" key="9">
    <source>
        <dbReference type="Google" id="ProtNLM"/>
    </source>
</evidence>
<dbReference type="InterPro" id="IPR050644">
    <property type="entry name" value="PG_Glycine_Bridge_Synth"/>
</dbReference>
<dbReference type="Gene3D" id="3.40.630.30">
    <property type="match status" value="1"/>
</dbReference>
<dbReference type="PROSITE" id="PS51191">
    <property type="entry name" value="FEMABX"/>
    <property type="match status" value="1"/>
</dbReference>
<dbReference type="GO" id="GO:0009252">
    <property type="term" value="P:peptidoglycan biosynthetic process"/>
    <property type="evidence" value="ECO:0007669"/>
    <property type="project" value="UniProtKB-KW"/>
</dbReference>
<evidence type="ECO:0000313" key="8">
    <source>
        <dbReference type="Proteomes" id="UP001268683"/>
    </source>
</evidence>
<evidence type="ECO:0000256" key="1">
    <source>
        <dbReference type="ARBA" id="ARBA00009943"/>
    </source>
</evidence>
<accession>A0AA52EG59</accession>
<keyword evidence="3" id="KW-0133">Cell shape</keyword>
<comment type="similarity">
    <text evidence="1">Belongs to the FemABX family.</text>
</comment>
<keyword evidence="6" id="KW-0961">Cell wall biogenesis/degradation</keyword>
<dbReference type="GO" id="GO:0016755">
    <property type="term" value="F:aminoacyltransferase activity"/>
    <property type="evidence" value="ECO:0007669"/>
    <property type="project" value="InterPro"/>
</dbReference>
<dbReference type="EMBL" id="CP123872">
    <property type="protein sequence ID" value="WND04125.1"/>
    <property type="molecule type" value="Genomic_DNA"/>
</dbReference>
<dbReference type="AlphaFoldDB" id="A0AA52EG59"/>
<keyword evidence="5" id="KW-0012">Acyltransferase</keyword>
<evidence type="ECO:0000256" key="5">
    <source>
        <dbReference type="ARBA" id="ARBA00023315"/>
    </source>
</evidence>
<organism evidence="7 8">
    <name type="scientific">Temperatibacter marinus</name>
    <dbReference type="NCBI Taxonomy" id="1456591"/>
    <lineage>
        <taxon>Bacteria</taxon>
        <taxon>Pseudomonadati</taxon>
        <taxon>Pseudomonadota</taxon>
        <taxon>Alphaproteobacteria</taxon>
        <taxon>Kordiimonadales</taxon>
        <taxon>Temperatibacteraceae</taxon>
        <taxon>Temperatibacter</taxon>
    </lineage>
</organism>
<gene>
    <name evidence="7" type="ORF">QGN29_07035</name>
</gene>
<evidence type="ECO:0000313" key="7">
    <source>
        <dbReference type="EMBL" id="WND04125.1"/>
    </source>
</evidence>